<organism evidence="8 11">
    <name type="scientific">Exiguobacterium indicum</name>
    <dbReference type="NCBI Taxonomy" id="296995"/>
    <lineage>
        <taxon>Bacteria</taxon>
        <taxon>Bacillati</taxon>
        <taxon>Bacillota</taxon>
        <taxon>Bacilli</taxon>
        <taxon>Bacillales</taxon>
        <taxon>Bacillales Family XII. Incertae Sedis</taxon>
        <taxon>Exiguobacterium</taxon>
    </lineage>
</organism>
<dbReference type="SUPFAM" id="SSF88659">
    <property type="entry name" value="Sigma3 and sigma4 domains of RNA polymerase sigma factors"/>
    <property type="match status" value="1"/>
</dbReference>
<reference evidence="10 13" key="3">
    <citation type="submission" date="2023-12" db="EMBL/GenBank/DDBJ databases">
        <authorList>
            <person name="Easwaran N."/>
            <person name="Lazarus H.P.S."/>
        </authorList>
    </citation>
    <scope>NUCLEOTIDE SEQUENCE [LARGE SCALE GENOMIC DNA]</scope>
    <source>
        <strain evidence="10 13">VIT-2023</strain>
    </source>
</reference>
<dbReference type="InterPro" id="IPR014284">
    <property type="entry name" value="RNA_pol_sigma-70_dom"/>
</dbReference>
<dbReference type="Gene3D" id="1.10.10.10">
    <property type="entry name" value="Winged helix-like DNA-binding domain superfamily/Winged helix DNA-binding domain"/>
    <property type="match status" value="1"/>
</dbReference>
<evidence type="ECO:0000256" key="3">
    <source>
        <dbReference type="ARBA" id="ARBA00023082"/>
    </source>
</evidence>
<dbReference type="InterPro" id="IPR036388">
    <property type="entry name" value="WH-like_DNA-bd_sf"/>
</dbReference>
<reference evidence="8 11" key="1">
    <citation type="journal article" date="2015" name="Int. J. Syst. Evol. Microbiol.">
        <title>Exiguobacterium enclense sp. nov., isolated from sediment.</title>
        <authorList>
            <person name="Dastager S.G."/>
            <person name="Mawlankar R."/>
            <person name="Sonalkar V.V."/>
            <person name="Thorat M.N."/>
            <person name="Mual P."/>
            <person name="Verma A."/>
            <person name="Krishnamurthi S."/>
            <person name="Tang S.K."/>
            <person name="Li W.J."/>
        </authorList>
    </citation>
    <scope>NUCLEOTIDE SEQUENCE [LARGE SCALE GENOMIC DNA]</scope>
    <source>
        <strain evidence="8 11">NIO-1109</strain>
    </source>
</reference>
<dbReference type="RefSeq" id="WP_023466660.1">
    <property type="nucleotide sequence ID" value="NZ_FMYN01000003.1"/>
</dbReference>
<evidence type="ECO:0000256" key="2">
    <source>
        <dbReference type="ARBA" id="ARBA00023015"/>
    </source>
</evidence>
<comment type="similarity">
    <text evidence="1">Belongs to the sigma-70 factor family. ECF subfamily.</text>
</comment>
<dbReference type="InterPro" id="IPR014294">
    <property type="entry name" value="RNA_pol_sigma-W_bacilli"/>
</dbReference>
<dbReference type="InterPro" id="IPR007627">
    <property type="entry name" value="RNA_pol_sigma70_r2"/>
</dbReference>
<dbReference type="EMBL" id="JBAWKY010000003">
    <property type="protein sequence ID" value="MEI4463255.1"/>
    <property type="molecule type" value="Genomic_DNA"/>
</dbReference>
<dbReference type="InterPro" id="IPR013325">
    <property type="entry name" value="RNA_pol_sigma_r2"/>
</dbReference>
<evidence type="ECO:0000313" key="9">
    <source>
        <dbReference type="EMBL" id="KTR27348.1"/>
    </source>
</evidence>
<dbReference type="InterPro" id="IPR013324">
    <property type="entry name" value="RNA_pol_sigma_r3/r4-like"/>
</dbReference>
<dbReference type="Pfam" id="PF08281">
    <property type="entry name" value="Sigma70_r4_2"/>
    <property type="match status" value="1"/>
</dbReference>
<dbReference type="EMBL" id="LNQL01000003">
    <property type="protein sequence ID" value="KSU48647.1"/>
    <property type="molecule type" value="Genomic_DNA"/>
</dbReference>
<sequence length="187" mass="21772">MEETTLRLIERVKQGDRDAFAALVDLYKEGAFLVAFRVLRDRMEAEDATQEAFIRVFTKIDSYNAQWKFRTWLYRIVTNVSIDRLRKKKPDYSLDAEMSGTEGLTLYSQLESKDTLPEDQVVDNEQRNEVGDAIAALPEKYRVPLVLKYVEDLSLKEISEMIELPVATVKTRIHRGREALKKHFAKR</sequence>
<dbReference type="Proteomes" id="UP000053797">
    <property type="component" value="Unassembled WGS sequence"/>
</dbReference>
<keyword evidence="2" id="KW-0805">Transcription regulation</keyword>
<dbReference type="Gene3D" id="1.10.1740.10">
    <property type="match status" value="1"/>
</dbReference>
<evidence type="ECO:0000259" key="6">
    <source>
        <dbReference type="Pfam" id="PF04542"/>
    </source>
</evidence>
<protein>
    <recommendedName>
        <fullName evidence="5">RNA polymerase sigma factor SigW</fullName>
    </recommendedName>
</protein>
<dbReference type="GO" id="GO:0003677">
    <property type="term" value="F:DNA binding"/>
    <property type="evidence" value="ECO:0007669"/>
    <property type="project" value="InterPro"/>
</dbReference>
<dbReference type="SUPFAM" id="SSF88946">
    <property type="entry name" value="Sigma2 domain of RNA polymerase sigma factors"/>
    <property type="match status" value="1"/>
</dbReference>
<reference evidence="9 12" key="2">
    <citation type="journal article" date="2016" name="Front. Microbiol.">
        <title>Genomic Resource of Rice Seed Associated Bacteria.</title>
        <authorList>
            <person name="Midha S."/>
            <person name="Bansal K."/>
            <person name="Sharma S."/>
            <person name="Kumar N."/>
            <person name="Patil P.P."/>
            <person name="Chaudhry V."/>
            <person name="Patil P.B."/>
        </authorList>
    </citation>
    <scope>NUCLEOTIDE SEQUENCE [LARGE SCALE GENOMIC DNA]</scope>
    <source>
        <strain evidence="9 12">RSA11</strain>
    </source>
</reference>
<evidence type="ECO:0000313" key="11">
    <source>
        <dbReference type="Proteomes" id="UP000053797"/>
    </source>
</evidence>
<dbReference type="PANTHER" id="PTHR43133">
    <property type="entry name" value="RNA POLYMERASE ECF-TYPE SIGMA FACTO"/>
    <property type="match status" value="1"/>
</dbReference>
<dbReference type="Proteomes" id="UP000072605">
    <property type="component" value="Unassembled WGS sequence"/>
</dbReference>
<dbReference type="InterPro" id="IPR013249">
    <property type="entry name" value="RNA_pol_sigma70_r4_t2"/>
</dbReference>
<dbReference type="OrthoDB" id="9782703at2"/>
<dbReference type="NCBIfam" id="TIGR02937">
    <property type="entry name" value="sigma70-ECF"/>
    <property type="match status" value="1"/>
</dbReference>
<dbReference type="Proteomes" id="UP001387110">
    <property type="component" value="Unassembled WGS sequence"/>
</dbReference>
<evidence type="ECO:0000313" key="10">
    <source>
        <dbReference type="EMBL" id="MEI4463255.1"/>
    </source>
</evidence>
<dbReference type="NCBIfam" id="NF007223">
    <property type="entry name" value="PRK09641.1"/>
    <property type="match status" value="1"/>
</dbReference>
<feature type="domain" description="RNA polymerase sigma factor 70 region 4 type 2" evidence="7">
    <location>
        <begin position="128"/>
        <end position="180"/>
    </location>
</feature>
<dbReference type="CDD" id="cd06171">
    <property type="entry name" value="Sigma70_r4"/>
    <property type="match status" value="1"/>
</dbReference>
<gene>
    <name evidence="10" type="primary">sigW</name>
    <name evidence="8" type="ORF">AS033_09960</name>
    <name evidence="9" type="ORF">RSA11_05930</name>
    <name evidence="10" type="ORF">SZL87_12505</name>
</gene>
<keyword evidence="4" id="KW-0804">Transcription</keyword>
<evidence type="ECO:0000313" key="13">
    <source>
        <dbReference type="Proteomes" id="UP001387110"/>
    </source>
</evidence>
<dbReference type="GeneID" id="90839004"/>
<keyword evidence="3" id="KW-0731">Sigma factor</keyword>
<evidence type="ECO:0000256" key="1">
    <source>
        <dbReference type="ARBA" id="ARBA00010641"/>
    </source>
</evidence>
<dbReference type="PANTHER" id="PTHR43133:SF60">
    <property type="entry name" value="RNA POLYMERASE SIGMA FACTOR SIGV"/>
    <property type="match status" value="1"/>
</dbReference>
<keyword evidence="13" id="KW-1185">Reference proteome</keyword>
<evidence type="ECO:0000313" key="8">
    <source>
        <dbReference type="EMBL" id="KSU48647.1"/>
    </source>
</evidence>
<dbReference type="Pfam" id="PF04542">
    <property type="entry name" value="Sigma70_r2"/>
    <property type="match status" value="1"/>
</dbReference>
<dbReference type="GO" id="GO:0006352">
    <property type="term" value="P:DNA-templated transcription initiation"/>
    <property type="evidence" value="ECO:0007669"/>
    <property type="project" value="InterPro"/>
</dbReference>
<evidence type="ECO:0000256" key="4">
    <source>
        <dbReference type="ARBA" id="ARBA00023163"/>
    </source>
</evidence>
<dbReference type="EMBL" id="LDQV01000015">
    <property type="protein sequence ID" value="KTR27348.1"/>
    <property type="molecule type" value="Genomic_DNA"/>
</dbReference>
<dbReference type="NCBIfam" id="TIGR02948">
    <property type="entry name" value="SigW_bacill"/>
    <property type="match status" value="1"/>
</dbReference>
<evidence type="ECO:0000259" key="7">
    <source>
        <dbReference type="Pfam" id="PF08281"/>
    </source>
</evidence>
<dbReference type="InterPro" id="IPR039425">
    <property type="entry name" value="RNA_pol_sigma-70-like"/>
</dbReference>
<name>A0A0V8GEB6_9BACL</name>
<comment type="caution">
    <text evidence="8">The sequence shown here is derived from an EMBL/GenBank/DDBJ whole genome shotgun (WGS) entry which is preliminary data.</text>
</comment>
<proteinExistence type="inferred from homology"/>
<dbReference type="AlphaFoldDB" id="A0A0V8GEB6"/>
<dbReference type="GO" id="GO:0016987">
    <property type="term" value="F:sigma factor activity"/>
    <property type="evidence" value="ECO:0007669"/>
    <property type="project" value="UniProtKB-KW"/>
</dbReference>
<accession>A0A0V8GEB6</accession>
<feature type="domain" description="RNA polymerase sigma-70 region 2" evidence="6">
    <location>
        <begin position="27"/>
        <end position="89"/>
    </location>
</feature>
<evidence type="ECO:0000313" key="12">
    <source>
        <dbReference type="Proteomes" id="UP000072605"/>
    </source>
</evidence>
<evidence type="ECO:0000256" key="5">
    <source>
        <dbReference type="NCBIfam" id="TIGR02948"/>
    </source>
</evidence>